<dbReference type="InterPro" id="IPR058530">
    <property type="entry name" value="Baseplate_J-like_C"/>
</dbReference>
<evidence type="ECO:0000259" key="3">
    <source>
        <dbReference type="Pfam" id="PF26079"/>
    </source>
</evidence>
<keyword evidence="5" id="KW-1185">Reference proteome</keyword>
<evidence type="ECO:0000256" key="1">
    <source>
        <dbReference type="ARBA" id="ARBA00038087"/>
    </source>
</evidence>
<dbReference type="RefSeq" id="WP_305990816.1">
    <property type="nucleotide sequence ID" value="NZ_JAVAMP010000001.1"/>
</dbReference>
<evidence type="ECO:0000313" key="4">
    <source>
        <dbReference type="EMBL" id="MDP5273555.1"/>
    </source>
</evidence>
<organism evidence="4 5">
    <name type="scientific">Chengkuizengella axinellae</name>
    <dbReference type="NCBI Taxonomy" id="3064388"/>
    <lineage>
        <taxon>Bacteria</taxon>
        <taxon>Bacillati</taxon>
        <taxon>Bacillota</taxon>
        <taxon>Bacilli</taxon>
        <taxon>Bacillales</taxon>
        <taxon>Paenibacillaceae</taxon>
        <taxon>Chengkuizengella</taxon>
    </lineage>
</organism>
<evidence type="ECO:0000259" key="2">
    <source>
        <dbReference type="Pfam" id="PF26078"/>
    </source>
</evidence>
<protein>
    <submittedName>
        <fullName evidence="4">Baseplate J/gp47 family protein</fullName>
    </submittedName>
</protein>
<dbReference type="PANTHER" id="PTHR37829:SF3">
    <property type="entry name" value="PROTEIN JAYE-RELATED"/>
    <property type="match status" value="1"/>
</dbReference>
<name>A0ABT9IXN2_9BACL</name>
<dbReference type="PANTHER" id="PTHR37829">
    <property type="entry name" value="PHAGE-LIKE ELEMENT PBSX PROTEIN XKDT"/>
    <property type="match status" value="1"/>
</dbReference>
<accession>A0ABT9IXN2</accession>
<dbReference type="Pfam" id="PF26079">
    <property type="entry name" value="Baseplate_J_C"/>
    <property type="match status" value="1"/>
</dbReference>
<gene>
    <name evidence="4" type="ORF">Q5Y73_05520</name>
</gene>
<comment type="similarity">
    <text evidence="1">Belongs to the Mu gp47/PBSX XkdT family.</text>
</comment>
<evidence type="ECO:0000313" key="5">
    <source>
        <dbReference type="Proteomes" id="UP001231941"/>
    </source>
</evidence>
<dbReference type="Pfam" id="PF26078">
    <property type="entry name" value="Baseplate_J_M"/>
    <property type="match status" value="1"/>
</dbReference>
<dbReference type="InterPro" id="IPR058531">
    <property type="entry name" value="Baseplate_J_M"/>
</dbReference>
<dbReference type="Proteomes" id="UP001231941">
    <property type="component" value="Unassembled WGS sequence"/>
</dbReference>
<dbReference type="InterPro" id="IPR052399">
    <property type="entry name" value="Phage_Baseplate_Assmbl_Protein"/>
</dbReference>
<proteinExistence type="inferred from homology"/>
<reference evidence="4 5" key="1">
    <citation type="submission" date="2023-08" db="EMBL/GenBank/DDBJ databases">
        <authorList>
            <person name="Park J.-S."/>
        </authorList>
    </citation>
    <scope>NUCLEOTIDE SEQUENCE [LARGE SCALE GENOMIC DNA]</scope>
    <source>
        <strain evidence="4 5">2205SS18-9</strain>
    </source>
</reference>
<feature type="domain" description="Baseplate J-like central" evidence="2">
    <location>
        <begin position="100"/>
        <end position="167"/>
    </location>
</feature>
<sequence>MFEDQTANVILNRMLSKISNEFDKRQGSIAYDMVAPASMELEQVYIEMDNILNFGFADTTYGEFLERRCAEEGLYRKEGETDQDLYKRYQIKVSNPITSNNITQFKLWALEVPNVSDAKVYPIWNGSGTVKVVILASDRKPPSDSLVQEVYEFIENKRGVGVTLTVEGAAEVTINVTVSLTLKAGANPEIVKETIKENITSYLANLAFTDPIVRYTKIGDAILNAQDVIDYVNLELRIEDQDEIFISKNIEVADYQVAILGSITIN</sequence>
<comment type="caution">
    <text evidence="4">The sequence shown here is derived from an EMBL/GenBank/DDBJ whole genome shotgun (WGS) entry which is preliminary data.</text>
</comment>
<dbReference type="EMBL" id="JAVAMP010000001">
    <property type="protein sequence ID" value="MDP5273555.1"/>
    <property type="molecule type" value="Genomic_DNA"/>
</dbReference>
<feature type="domain" description="Baseplate J-like C-terminal" evidence="3">
    <location>
        <begin position="174"/>
        <end position="266"/>
    </location>
</feature>